<keyword evidence="1" id="KW-0732">Signal</keyword>
<evidence type="ECO:0000313" key="8">
    <source>
        <dbReference type="EMBL" id="CAD7408046.1"/>
    </source>
</evidence>
<feature type="domain" description="EGF-like" evidence="6">
    <location>
        <begin position="170"/>
        <end position="209"/>
    </location>
</feature>
<evidence type="ECO:0000256" key="2">
    <source>
        <dbReference type="ARBA" id="ARBA00023157"/>
    </source>
</evidence>
<organism evidence="8">
    <name type="scientific">Timema cristinae</name>
    <name type="common">Walking stick</name>
    <dbReference type="NCBI Taxonomy" id="61476"/>
    <lineage>
        <taxon>Eukaryota</taxon>
        <taxon>Metazoa</taxon>
        <taxon>Ecdysozoa</taxon>
        <taxon>Arthropoda</taxon>
        <taxon>Hexapoda</taxon>
        <taxon>Insecta</taxon>
        <taxon>Pterygota</taxon>
        <taxon>Neoptera</taxon>
        <taxon>Polyneoptera</taxon>
        <taxon>Phasmatodea</taxon>
        <taxon>Timematodea</taxon>
        <taxon>Timematoidea</taxon>
        <taxon>Timematidae</taxon>
        <taxon>Timema</taxon>
    </lineage>
</organism>
<dbReference type="EMBL" id="OC320420">
    <property type="protein sequence ID" value="CAD7408046.1"/>
    <property type="molecule type" value="Genomic_DNA"/>
</dbReference>
<dbReference type="InterPro" id="IPR007110">
    <property type="entry name" value="Ig-like_dom"/>
</dbReference>
<feature type="disulfide bond" evidence="4">
    <location>
        <begin position="180"/>
        <end position="197"/>
    </location>
</feature>
<dbReference type="SMART" id="SM00408">
    <property type="entry name" value="IGc2"/>
    <property type="match status" value="1"/>
</dbReference>
<feature type="domain" description="Ig-like" evidence="7">
    <location>
        <begin position="56"/>
        <end position="149"/>
    </location>
</feature>
<dbReference type="Pfam" id="PF07679">
    <property type="entry name" value="I-set"/>
    <property type="match status" value="1"/>
</dbReference>
<comment type="caution">
    <text evidence="4">Lacks conserved residue(s) required for the propagation of feature annotation.</text>
</comment>
<dbReference type="CDD" id="cd00054">
    <property type="entry name" value="EGF_CA"/>
    <property type="match status" value="1"/>
</dbReference>
<dbReference type="PANTHER" id="PTHR45080">
    <property type="entry name" value="CONTACTIN 5"/>
    <property type="match status" value="1"/>
</dbReference>
<evidence type="ECO:0000256" key="3">
    <source>
        <dbReference type="ARBA" id="ARBA00023319"/>
    </source>
</evidence>
<reference evidence="8" key="1">
    <citation type="submission" date="2020-11" db="EMBL/GenBank/DDBJ databases">
        <authorList>
            <person name="Tran Van P."/>
        </authorList>
    </citation>
    <scope>NUCLEOTIDE SEQUENCE</scope>
</reference>
<dbReference type="InterPro" id="IPR013098">
    <property type="entry name" value="Ig_I-set"/>
</dbReference>
<dbReference type="InterPro" id="IPR003598">
    <property type="entry name" value="Ig_sub2"/>
</dbReference>
<dbReference type="InterPro" id="IPR013783">
    <property type="entry name" value="Ig-like_fold"/>
</dbReference>
<proteinExistence type="predicted"/>
<dbReference type="FunFam" id="2.60.40.10:FF:000032">
    <property type="entry name" value="palladin isoform X1"/>
    <property type="match status" value="1"/>
</dbReference>
<dbReference type="InterPro" id="IPR050958">
    <property type="entry name" value="Cell_Adh-Cytoskel_Orgn"/>
</dbReference>
<dbReference type="PROSITE" id="PS01186">
    <property type="entry name" value="EGF_2"/>
    <property type="match status" value="1"/>
</dbReference>
<evidence type="ECO:0000259" key="7">
    <source>
        <dbReference type="PROSITE" id="PS50835"/>
    </source>
</evidence>
<dbReference type="InterPro" id="IPR000742">
    <property type="entry name" value="EGF"/>
</dbReference>
<evidence type="ECO:0000256" key="5">
    <source>
        <dbReference type="SAM" id="MobiDB-lite"/>
    </source>
</evidence>
<dbReference type="InterPro" id="IPR003599">
    <property type="entry name" value="Ig_sub"/>
</dbReference>
<feature type="disulfide bond" evidence="4">
    <location>
        <begin position="199"/>
        <end position="208"/>
    </location>
</feature>
<keyword evidence="4" id="KW-0245">EGF-like domain</keyword>
<accession>A0A7R9D4M4</accession>
<dbReference type="InterPro" id="IPR036179">
    <property type="entry name" value="Ig-like_dom_sf"/>
</dbReference>
<feature type="compositionally biased region" description="Acidic residues" evidence="5">
    <location>
        <begin position="228"/>
        <end position="238"/>
    </location>
</feature>
<keyword evidence="3" id="KW-0393">Immunoglobulin domain</keyword>
<feature type="region of interest" description="Disordered" evidence="5">
    <location>
        <begin position="220"/>
        <end position="254"/>
    </location>
</feature>
<dbReference type="SUPFAM" id="SSF48726">
    <property type="entry name" value="Immunoglobulin"/>
    <property type="match status" value="1"/>
</dbReference>
<dbReference type="PANTHER" id="PTHR45080:SF8">
    <property type="entry name" value="IG-LIKE DOMAIN-CONTAINING PROTEIN"/>
    <property type="match status" value="1"/>
</dbReference>
<dbReference type="Gene3D" id="2.10.25.10">
    <property type="entry name" value="Laminin"/>
    <property type="match status" value="1"/>
</dbReference>
<dbReference type="PROSITE" id="PS50835">
    <property type="entry name" value="IG_LIKE"/>
    <property type="match status" value="1"/>
</dbReference>
<dbReference type="SMART" id="SM00181">
    <property type="entry name" value="EGF"/>
    <property type="match status" value="1"/>
</dbReference>
<dbReference type="CDD" id="cd00096">
    <property type="entry name" value="Ig"/>
    <property type="match status" value="1"/>
</dbReference>
<dbReference type="PROSITE" id="PS00022">
    <property type="entry name" value="EGF_1"/>
    <property type="match status" value="1"/>
</dbReference>
<dbReference type="AlphaFoldDB" id="A0A7R9D4M4"/>
<name>A0A7R9D4M4_TIMCR</name>
<evidence type="ECO:0000259" key="6">
    <source>
        <dbReference type="PROSITE" id="PS50026"/>
    </source>
</evidence>
<dbReference type="SUPFAM" id="SSF57196">
    <property type="entry name" value="EGF/Laminin"/>
    <property type="match status" value="1"/>
</dbReference>
<dbReference type="GO" id="GO:0005886">
    <property type="term" value="C:plasma membrane"/>
    <property type="evidence" value="ECO:0007669"/>
    <property type="project" value="TreeGrafter"/>
</dbReference>
<evidence type="ECO:0000256" key="1">
    <source>
        <dbReference type="ARBA" id="ARBA00022729"/>
    </source>
</evidence>
<gene>
    <name evidence="8" type="ORF">TCEB3V08_LOCUS9329</name>
</gene>
<keyword evidence="2 4" id="KW-1015">Disulfide bond</keyword>
<dbReference type="GO" id="GO:0007156">
    <property type="term" value="P:homophilic cell adhesion via plasma membrane adhesion molecules"/>
    <property type="evidence" value="ECO:0007669"/>
    <property type="project" value="TreeGrafter"/>
</dbReference>
<dbReference type="SMART" id="SM00409">
    <property type="entry name" value="IG"/>
    <property type="match status" value="1"/>
</dbReference>
<dbReference type="Gene3D" id="2.60.40.10">
    <property type="entry name" value="Immunoglobulins"/>
    <property type="match status" value="1"/>
</dbReference>
<protein>
    <submittedName>
        <fullName evidence="8">Uncharacterized protein</fullName>
    </submittedName>
</protein>
<evidence type="ECO:0000256" key="4">
    <source>
        <dbReference type="PROSITE-ProRule" id="PRU00076"/>
    </source>
</evidence>
<dbReference type="Pfam" id="PF00008">
    <property type="entry name" value="EGF"/>
    <property type="match status" value="1"/>
</dbReference>
<sequence>MYRPHSSMRDSQNLKFPFVETCGLCQQINEAHFSIVLVPTNKQSIPTVAKIWRVKPPVLANLRTNITINRTERIRLACKAKSGMPIPSLQWYKEGKRLLPNVRTRIVVKKRKRSILVIKKAEPEDSGVYECRATSATGDVVSSTSRVIVLSPESTTTTKAEPLTTSWPYNEQLCLFSAYCLNGGTCIKTGSLEEIHCVCAEGFKGLRCAEKDVSNKSSTYVHTYSTGGEDEPESDGDDATTRNRVPGLGNVMTP</sequence>
<dbReference type="PROSITE" id="PS50026">
    <property type="entry name" value="EGF_3"/>
    <property type="match status" value="1"/>
</dbReference>